<dbReference type="GO" id="GO:0005739">
    <property type="term" value="C:mitochondrion"/>
    <property type="evidence" value="ECO:0007669"/>
    <property type="project" value="GOC"/>
</dbReference>
<evidence type="ECO:0000259" key="5">
    <source>
        <dbReference type="PROSITE" id="PS50076"/>
    </source>
</evidence>
<keyword evidence="2" id="KW-0472">Membrane</keyword>
<dbReference type="EMBL" id="NCKU01006051">
    <property type="protein sequence ID" value="RWS03882.1"/>
    <property type="molecule type" value="Genomic_DNA"/>
</dbReference>
<dbReference type="Pfam" id="PF00226">
    <property type="entry name" value="DnaJ"/>
    <property type="match status" value="1"/>
</dbReference>
<dbReference type="InterPro" id="IPR036869">
    <property type="entry name" value="J_dom_sf"/>
</dbReference>
<reference evidence="6" key="2">
    <citation type="submission" date="2018-11" db="EMBL/GenBank/DDBJ databases">
        <title>Trombidioid mite genomics.</title>
        <authorList>
            <person name="Dong X."/>
        </authorList>
    </citation>
    <scope>NUCLEOTIDE SEQUENCE</scope>
    <source>
        <strain evidence="6">UoL-WK</strain>
    </source>
</reference>
<dbReference type="PANTHER" id="PTHR44157">
    <property type="entry name" value="DNAJ HOMOLOG SUBFAMILY C MEMBER 11"/>
    <property type="match status" value="1"/>
</dbReference>
<dbReference type="Pfam" id="PF11875">
    <property type="entry name" value="DnaJ-like_C11_C"/>
    <property type="match status" value="1"/>
</dbReference>
<evidence type="ECO:0000313" key="8">
    <source>
        <dbReference type="EMBL" id="RWS04999.1"/>
    </source>
</evidence>
<organism evidence="6 9">
    <name type="scientific">Dinothrombium tinctorium</name>
    <dbReference type="NCBI Taxonomy" id="1965070"/>
    <lineage>
        <taxon>Eukaryota</taxon>
        <taxon>Metazoa</taxon>
        <taxon>Ecdysozoa</taxon>
        <taxon>Arthropoda</taxon>
        <taxon>Chelicerata</taxon>
        <taxon>Arachnida</taxon>
        <taxon>Acari</taxon>
        <taxon>Acariformes</taxon>
        <taxon>Trombidiformes</taxon>
        <taxon>Prostigmata</taxon>
        <taxon>Anystina</taxon>
        <taxon>Parasitengona</taxon>
        <taxon>Trombidioidea</taxon>
        <taxon>Trombidiidae</taxon>
        <taxon>Dinothrombium</taxon>
    </lineage>
</organism>
<evidence type="ECO:0000313" key="9">
    <source>
        <dbReference type="Proteomes" id="UP000285301"/>
    </source>
</evidence>
<dbReference type="PRINTS" id="PR00625">
    <property type="entry name" value="JDOMAIN"/>
</dbReference>
<dbReference type="Pfam" id="PF22774">
    <property type="entry name" value="DNAJC11_beta-barrel"/>
    <property type="match status" value="1"/>
</dbReference>
<evidence type="ECO:0000313" key="7">
    <source>
        <dbReference type="EMBL" id="RWS03882.1"/>
    </source>
</evidence>
<evidence type="ECO:0000256" key="1">
    <source>
        <dbReference type="ARBA" id="ARBA00004370"/>
    </source>
</evidence>
<feature type="coiled-coil region" evidence="4">
    <location>
        <begin position="405"/>
        <end position="449"/>
    </location>
</feature>
<dbReference type="OrthoDB" id="18010at2759"/>
<dbReference type="GO" id="GO:0042407">
    <property type="term" value="P:cristae formation"/>
    <property type="evidence" value="ECO:0007669"/>
    <property type="project" value="TreeGrafter"/>
</dbReference>
<dbReference type="SUPFAM" id="SSF46565">
    <property type="entry name" value="Chaperone J-domain"/>
    <property type="match status" value="1"/>
</dbReference>
<dbReference type="STRING" id="1965070.A0A3S3P2D3"/>
<dbReference type="InterPro" id="IPR001623">
    <property type="entry name" value="DnaJ_domain"/>
</dbReference>
<evidence type="ECO:0000256" key="2">
    <source>
        <dbReference type="ARBA" id="ARBA00023136"/>
    </source>
</evidence>
<dbReference type="EMBL" id="NCKU01005112">
    <property type="protein sequence ID" value="RWS04999.1"/>
    <property type="molecule type" value="Genomic_DNA"/>
</dbReference>
<dbReference type="AlphaFoldDB" id="A0A3S3P2D3"/>
<dbReference type="PROSITE" id="PS50076">
    <property type="entry name" value="DNAJ_2"/>
    <property type="match status" value="1"/>
</dbReference>
<dbReference type="PROSITE" id="PS00636">
    <property type="entry name" value="DNAJ_1"/>
    <property type="match status" value="1"/>
</dbReference>
<dbReference type="InterPro" id="IPR018253">
    <property type="entry name" value="DnaJ_domain_CS"/>
</dbReference>
<name>A0A3S3P2D3_9ACAR</name>
<evidence type="ECO:0000256" key="4">
    <source>
        <dbReference type="SAM" id="Coils"/>
    </source>
</evidence>
<keyword evidence="4" id="KW-0175">Coiled coil</keyword>
<dbReference type="Proteomes" id="UP000285301">
    <property type="component" value="Unassembled WGS sequence"/>
</dbReference>
<keyword evidence="9" id="KW-1185">Reference proteome</keyword>
<protein>
    <recommendedName>
        <fullName evidence="5">J domain-containing protein</fullName>
    </recommendedName>
</protein>
<dbReference type="PANTHER" id="PTHR44157:SF1">
    <property type="entry name" value="DNAJ HOMOLOG SUBFAMILY C MEMBER 11"/>
    <property type="match status" value="1"/>
</dbReference>
<evidence type="ECO:0000313" key="6">
    <source>
        <dbReference type="EMBL" id="RWS03640.1"/>
    </source>
</evidence>
<dbReference type="Gene3D" id="1.10.287.110">
    <property type="entry name" value="DnaJ domain"/>
    <property type="match status" value="1"/>
</dbReference>
<reference evidence="6 9" key="1">
    <citation type="journal article" date="2018" name="Gigascience">
        <title>Genomes of trombidid mites reveal novel predicted allergens and laterally-transferred genes associated with secondary metabolism.</title>
        <authorList>
            <person name="Dong X."/>
            <person name="Chaisiri K."/>
            <person name="Xia D."/>
            <person name="Armstrong S.D."/>
            <person name="Fang Y."/>
            <person name="Donnelly M.J."/>
            <person name="Kadowaki T."/>
            <person name="McGarry J.W."/>
            <person name="Darby A.C."/>
            <person name="Makepeace B.L."/>
        </authorList>
    </citation>
    <scope>NUCLEOTIDE SEQUENCE [LARGE SCALE GENOMIC DNA]</scope>
    <source>
        <strain evidence="6">UoL-WK</strain>
    </source>
</reference>
<proteinExistence type="predicted"/>
<dbReference type="SMART" id="SM00271">
    <property type="entry name" value="DnaJ"/>
    <property type="match status" value="1"/>
</dbReference>
<feature type="domain" description="J" evidence="5">
    <location>
        <begin position="13"/>
        <end position="81"/>
    </location>
</feature>
<dbReference type="InterPro" id="IPR052243">
    <property type="entry name" value="Mito_inner_membrane_organizer"/>
</dbReference>
<dbReference type="InterPro" id="IPR024586">
    <property type="entry name" value="DnaJ-like_C11_C"/>
</dbReference>
<accession>A0A3S3P2D3</accession>
<comment type="subcellular location">
    <subcellularLocation>
        <location evidence="1">Membrane</location>
    </subcellularLocation>
</comment>
<keyword evidence="3" id="KW-0143">Chaperone</keyword>
<evidence type="ECO:0000256" key="3">
    <source>
        <dbReference type="ARBA" id="ARBA00023186"/>
    </source>
</evidence>
<gene>
    <name evidence="7" type="ORF">B4U79_01506</name>
    <name evidence="8" type="ORF">B4U79_03526</name>
    <name evidence="6" type="ORF">B4U79_04259</name>
</gene>
<sequence>MSFAKENGEIVENYYAFLNVERNATNDEIIAAYRRLSRLFHPDKHHDEKDKKEAEILFNRAKKAYEVLIDPHKRAIYDTLGIKGLETEGWAVVPRTKTPQEIREEFERLQKEKEERYIRSLTNPRGAIVVGINATDLFERNPEYIAFNAFGLPSIEVTSLAIKQSIDLPLDTNDTSTLTANLSVENGVGSGSIIGGFRRVFSPKTWGEVQLAAGQGPLASFKVFRTVARRNFFTANGYLHFVAGGIRPGTELVLSRQLNKHAMGYLTWKVFPQSFMNTAVVWSANKNQVTMQLQIGIPICFAMVSGSYSIFDETKIKGSIKGGSFGAYLEYGCETKVSEHSIVGASMTIGVPKGVTLKLKLNRANQTYLFSLLLADEIIPEAIFYGTVIPFLTYYCVKKCILDPYKEREKEKKTEKAKKENASRLAGLRKEAEAAVSLMTETYNRIKEQEVAKSGLIIIKALYGKADIIENFINAEEIDSSIEVIDVRVALQCLVKDSSLILTETSKANFPGFYDPCLGEEKKLYIKYEFRNVVYEVFFRDEEKVRIPS</sequence>
<dbReference type="CDD" id="cd06257">
    <property type="entry name" value="DnaJ"/>
    <property type="match status" value="1"/>
</dbReference>
<dbReference type="InterPro" id="IPR055225">
    <property type="entry name" value="DNAJC11-like_beta-barrel"/>
</dbReference>
<dbReference type="EMBL" id="NCKU01006308">
    <property type="protein sequence ID" value="RWS03640.1"/>
    <property type="molecule type" value="Genomic_DNA"/>
</dbReference>
<dbReference type="GO" id="GO:0016020">
    <property type="term" value="C:membrane"/>
    <property type="evidence" value="ECO:0007669"/>
    <property type="project" value="UniProtKB-SubCell"/>
</dbReference>
<comment type="caution">
    <text evidence="6">The sequence shown here is derived from an EMBL/GenBank/DDBJ whole genome shotgun (WGS) entry which is preliminary data.</text>
</comment>